<dbReference type="GO" id="GO:0000502">
    <property type="term" value="C:proteasome complex"/>
    <property type="evidence" value="ECO:0007669"/>
    <property type="project" value="UniProtKB-KW"/>
</dbReference>
<dbReference type="GeneID" id="25730878"/>
<dbReference type="KEGG" id="mng:MNEG_13418"/>
<sequence>MSVEDAIELGRRAIYHATFRDCASGGTVSVYHVTEDGWTKVRGDDVTELHFKYYPDPAAHPSAGTPVV</sequence>
<name>A0A0D2MHM5_9CHLO</name>
<keyword evidence="1" id="KW-0647">Proteasome</keyword>
<dbReference type="GO" id="GO:0016787">
    <property type="term" value="F:hydrolase activity"/>
    <property type="evidence" value="ECO:0007669"/>
    <property type="project" value="UniProtKB-KW"/>
</dbReference>
<dbReference type="AlphaFoldDB" id="A0A0D2MHM5"/>
<organism evidence="1 2">
    <name type="scientific">Monoraphidium neglectum</name>
    <dbReference type="NCBI Taxonomy" id="145388"/>
    <lineage>
        <taxon>Eukaryota</taxon>
        <taxon>Viridiplantae</taxon>
        <taxon>Chlorophyta</taxon>
        <taxon>core chlorophytes</taxon>
        <taxon>Chlorophyceae</taxon>
        <taxon>CS clade</taxon>
        <taxon>Sphaeropleales</taxon>
        <taxon>Selenastraceae</taxon>
        <taxon>Monoraphidium</taxon>
    </lineage>
</organism>
<accession>A0A0D2MHM5</accession>
<evidence type="ECO:0000313" key="1">
    <source>
        <dbReference type="EMBL" id="KIY94545.1"/>
    </source>
</evidence>
<dbReference type="InterPro" id="IPR029055">
    <property type="entry name" value="Ntn_hydrolases_N"/>
</dbReference>
<reference evidence="1 2" key="1">
    <citation type="journal article" date="2013" name="BMC Genomics">
        <title>Reconstruction of the lipid metabolism for the microalga Monoraphidium neglectum from its genome sequence reveals characteristics suitable for biofuel production.</title>
        <authorList>
            <person name="Bogen C."/>
            <person name="Al-Dilaimi A."/>
            <person name="Albersmeier A."/>
            <person name="Wichmann J."/>
            <person name="Grundmann M."/>
            <person name="Rupp O."/>
            <person name="Lauersen K.J."/>
            <person name="Blifernez-Klassen O."/>
            <person name="Kalinowski J."/>
            <person name="Goesmann A."/>
            <person name="Mussgnug J.H."/>
            <person name="Kruse O."/>
        </authorList>
    </citation>
    <scope>NUCLEOTIDE SEQUENCE [LARGE SCALE GENOMIC DNA]</scope>
    <source>
        <strain evidence="1 2">SAG 48.87</strain>
    </source>
</reference>
<gene>
    <name evidence="1" type="ORF">MNEG_13418</name>
</gene>
<proteinExistence type="predicted"/>
<dbReference type="Proteomes" id="UP000054498">
    <property type="component" value="Unassembled WGS sequence"/>
</dbReference>
<evidence type="ECO:0000313" key="2">
    <source>
        <dbReference type="Proteomes" id="UP000054498"/>
    </source>
</evidence>
<dbReference type="EC" id="3.4.25.1" evidence="1"/>
<protein>
    <submittedName>
        <fullName evidence="1">20S proteasome subunit beta 5</fullName>
        <ecNumber evidence="1">3.4.25.1</ecNumber>
    </submittedName>
</protein>
<dbReference type="OrthoDB" id="37597at2759"/>
<dbReference type="EMBL" id="KK104029">
    <property type="protein sequence ID" value="KIY94545.1"/>
    <property type="molecule type" value="Genomic_DNA"/>
</dbReference>
<dbReference type="RefSeq" id="XP_013893565.1">
    <property type="nucleotide sequence ID" value="XM_014038111.1"/>
</dbReference>
<dbReference type="Gene3D" id="3.60.20.10">
    <property type="entry name" value="Glutamine Phosphoribosylpyrophosphate, subunit 1, domain 1"/>
    <property type="match status" value="1"/>
</dbReference>
<keyword evidence="2" id="KW-1185">Reference proteome</keyword>
<keyword evidence="1" id="KW-0378">Hydrolase</keyword>
<dbReference type="SUPFAM" id="SSF56235">
    <property type="entry name" value="N-terminal nucleophile aminohydrolases (Ntn hydrolases)"/>
    <property type="match status" value="1"/>
</dbReference>
<dbReference type="STRING" id="145388.A0A0D2MHM5"/>